<proteinExistence type="predicted"/>
<accession>A0A8J2N2E4</accession>
<comment type="caution">
    <text evidence="2">The sequence shown here is derived from an EMBL/GenBank/DDBJ whole genome shotgun (WGS) entry which is preliminary data.</text>
</comment>
<keyword evidence="3" id="KW-1185">Reference proteome</keyword>
<gene>
    <name evidence="2" type="ORF">ALTATR162_LOCUS1452</name>
</gene>
<dbReference type="Pfam" id="PF06985">
    <property type="entry name" value="HET"/>
    <property type="match status" value="1"/>
</dbReference>
<dbReference type="RefSeq" id="XP_043164983.1">
    <property type="nucleotide sequence ID" value="XM_043309048.1"/>
</dbReference>
<dbReference type="Proteomes" id="UP000676310">
    <property type="component" value="Unassembled WGS sequence"/>
</dbReference>
<organism evidence="2 3">
    <name type="scientific">Alternaria atra</name>
    <dbReference type="NCBI Taxonomy" id="119953"/>
    <lineage>
        <taxon>Eukaryota</taxon>
        <taxon>Fungi</taxon>
        <taxon>Dikarya</taxon>
        <taxon>Ascomycota</taxon>
        <taxon>Pezizomycotina</taxon>
        <taxon>Dothideomycetes</taxon>
        <taxon>Pleosporomycetidae</taxon>
        <taxon>Pleosporales</taxon>
        <taxon>Pleosporineae</taxon>
        <taxon>Pleosporaceae</taxon>
        <taxon>Alternaria</taxon>
        <taxon>Alternaria sect. Ulocladioides</taxon>
    </lineage>
</organism>
<evidence type="ECO:0000313" key="2">
    <source>
        <dbReference type="EMBL" id="CAG5143948.1"/>
    </source>
</evidence>
<feature type="domain" description="Heterokaryon incompatibility" evidence="1">
    <location>
        <begin position="11"/>
        <end position="171"/>
    </location>
</feature>
<dbReference type="InterPro" id="IPR010730">
    <property type="entry name" value="HET"/>
</dbReference>
<evidence type="ECO:0000313" key="3">
    <source>
        <dbReference type="Proteomes" id="UP000676310"/>
    </source>
</evidence>
<reference evidence="2" key="1">
    <citation type="submission" date="2021-05" db="EMBL/GenBank/DDBJ databases">
        <authorList>
            <person name="Stam R."/>
        </authorList>
    </citation>
    <scope>NUCLEOTIDE SEQUENCE</scope>
    <source>
        <strain evidence="2">CS162</strain>
    </source>
</reference>
<dbReference type="AlphaFoldDB" id="A0A8J2N2E4"/>
<dbReference type="PANTHER" id="PTHR24148:SF64">
    <property type="entry name" value="HETEROKARYON INCOMPATIBILITY DOMAIN-CONTAINING PROTEIN"/>
    <property type="match status" value="1"/>
</dbReference>
<dbReference type="OrthoDB" id="2157530at2759"/>
<dbReference type="PANTHER" id="PTHR24148">
    <property type="entry name" value="ANKYRIN REPEAT DOMAIN-CONTAINING PROTEIN 39 HOMOLOG-RELATED"/>
    <property type="match status" value="1"/>
</dbReference>
<sequence>MKKIITVVHEFQALSYAWGNDPPWYEVLLDDLPRSGNEPITTGVKQFQTYAIRRNLYQALRHIRLTDDYLWLWVDALCIDQTNIHEKSQQIPKLPSIYFNAWNVIAWLGDGESLPGGVEKAVSLVPDILNLKTLDIDLRGDTLDEDVLRSWASFGSLLQQPWFERRWVIQEVACARKLSVRVADKILSWLDFADAVDLYSANIDQMQALYHQSALFRTEPAALDHIKSTKAVALMQFSRNVFRKRSDPPSVSKLMNLRSLVLAASSFAVSDVRDVVYALLHLANDGRQSVTIPLGRYDVFVSDYSKHPVQIFEEFIDYSILTSTSLDILCQPWASWPGPLRTTAYKGRTLPSYIGVASFDEGGLCQRHIPPDDLLGPVTGQTYNASRGVAIKARRLPQAIDILEVKGILLGTIETFTASAVHSGMLTKNSLSMLGWCGTLETGIDDRLWRTLVANRDPDSRIAPTWYRRACALALTKIDGDGHLDSAALIADKSQPSTLISYLRRVLVATENKKIFRCTKNTTSDDSTGAKEGAQEQAKEQIHEAIVGLGPEDMGSVGQQWVCILYGCSVPVILNEVDGRKYQGDGTYHVKLTGPCYVHGYMEGEIFAGMSEEDIRSRSITFSIH</sequence>
<evidence type="ECO:0000259" key="1">
    <source>
        <dbReference type="Pfam" id="PF06985"/>
    </source>
</evidence>
<dbReference type="InterPro" id="IPR052895">
    <property type="entry name" value="HetReg/Transcr_Mod"/>
</dbReference>
<name>A0A8J2N2E4_9PLEO</name>
<dbReference type="EMBL" id="CAJRGZ010000015">
    <property type="protein sequence ID" value="CAG5143948.1"/>
    <property type="molecule type" value="Genomic_DNA"/>
</dbReference>
<dbReference type="GeneID" id="67012788"/>
<protein>
    <recommendedName>
        <fullName evidence="1">Heterokaryon incompatibility domain-containing protein</fullName>
    </recommendedName>
</protein>